<keyword evidence="5 7" id="KW-0808">Transferase</keyword>
<dbReference type="CDD" id="cd00609">
    <property type="entry name" value="AAT_like"/>
    <property type="match status" value="1"/>
</dbReference>
<keyword evidence="6" id="KW-0663">Pyridoxal phosphate</keyword>
<dbReference type="GO" id="GO:0004838">
    <property type="term" value="F:L-tyrosine-2-oxoglutarate transaminase activity"/>
    <property type="evidence" value="ECO:0007669"/>
    <property type="project" value="TreeGrafter"/>
</dbReference>
<evidence type="ECO:0000256" key="3">
    <source>
        <dbReference type="ARBA" id="ARBA00011738"/>
    </source>
</evidence>
<protein>
    <recommendedName>
        <fullName evidence="7">Aminotransferase</fullName>
        <ecNumber evidence="7">2.6.1.-</ecNumber>
    </recommendedName>
</protein>
<keyword evidence="10" id="KW-1185">Reference proteome</keyword>
<comment type="subunit">
    <text evidence="3">Homodimer.</text>
</comment>
<evidence type="ECO:0000256" key="5">
    <source>
        <dbReference type="ARBA" id="ARBA00022679"/>
    </source>
</evidence>
<dbReference type="EMBL" id="RBWY01000002">
    <property type="protein sequence ID" value="RKS85895.1"/>
    <property type="molecule type" value="Genomic_DNA"/>
</dbReference>
<dbReference type="GO" id="GO:0030170">
    <property type="term" value="F:pyridoxal phosphate binding"/>
    <property type="evidence" value="ECO:0007669"/>
    <property type="project" value="InterPro"/>
</dbReference>
<dbReference type="InterPro" id="IPR015422">
    <property type="entry name" value="PyrdxlP-dep_Trfase_small"/>
</dbReference>
<name>A0A495REU3_9GAMM</name>
<evidence type="ECO:0000256" key="4">
    <source>
        <dbReference type="ARBA" id="ARBA00022576"/>
    </source>
</evidence>
<dbReference type="OrthoDB" id="9766445at2"/>
<feature type="domain" description="Aminotransferase class I/classII large" evidence="8">
    <location>
        <begin position="27"/>
        <end position="392"/>
    </location>
</feature>
<dbReference type="InterPro" id="IPR015424">
    <property type="entry name" value="PyrdxlP-dep_Trfase"/>
</dbReference>
<evidence type="ECO:0000256" key="6">
    <source>
        <dbReference type="ARBA" id="ARBA00022898"/>
    </source>
</evidence>
<dbReference type="GO" id="GO:0033585">
    <property type="term" value="P:L-phenylalanine biosynthetic process from chorismate via phenylpyruvate"/>
    <property type="evidence" value="ECO:0007669"/>
    <property type="project" value="TreeGrafter"/>
</dbReference>
<evidence type="ECO:0000313" key="9">
    <source>
        <dbReference type="EMBL" id="RKS85895.1"/>
    </source>
</evidence>
<dbReference type="EC" id="2.6.1.-" evidence="7"/>
<dbReference type="GO" id="GO:0005829">
    <property type="term" value="C:cytosol"/>
    <property type="evidence" value="ECO:0007669"/>
    <property type="project" value="TreeGrafter"/>
</dbReference>
<dbReference type="NCBIfam" id="NF006719">
    <property type="entry name" value="PRK09257.1"/>
    <property type="match status" value="1"/>
</dbReference>
<dbReference type="Gene3D" id="3.40.640.10">
    <property type="entry name" value="Type I PLP-dependent aspartate aminotransferase-like (Major domain)"/>
    <property type="match status" value="1"/>
</dbReference>
<dbReference type="GO" id="GO:0004069">
    <property type="term" value="F:L-aspartate:2-oxoglutarate aminotransferase activity"/>
    <property type="evidence" value="ECO:0007669"/>
    <property type="project" value="TreeGrafter"/>
</dbReference>
<comment type="caution">
    <text evidence="9">The sequence shown here is derived from an EMBL/GenBank/DDBJ whole genome shotgun (WGS) entry which is preliminary data.</text>
</comment>
<dbReference type="InterPro" id="IPR004838">
    <property type="entry name" value="NHTrfase_class1_PyrdxlP-BS"/>
</dbReference>
<reference evidence="9 10" key="1">
    <citation type="submission" date="2018-10" db="EMBL/GenBank/DDBJ databases">
        <title>Genomic Encyclopedia of Type Strains, Phase IV (KMG-IV): sequencing the most valuable type-strain genomes for metagenomic binning, comparative biology and taxonomic classification.</title>
        <authorList>
            <person name="Goeker M."/>
        </authorList>
    </citation>
    <scope>NUCLEOTIDE SEQUENCE [LARGE SCALE GENOMIC DNA]</scope>
    <source>
        <strain evidence="9 10">DSM 22228</strain>
    </source>
</reference>
<comment type="cofactor">
    <cofactor evidence="1 7">
        <name>pyridoxal 5'-phosphate</name>
        <dbReference type="ChEBI" id="CHEBI:597326"/>
    </cofactor>
</comment>
<dbReference type="Gene3D" id="3.90.1150.10">
    <property type="entry name" value="Aspartate Aminotransferase, domain 1"/>
    <property type="match status" value="1"/>
</dbReference>
<dbReference type="InterPro" id="IPR004839">
    <property type="entry name" value="Aminotransferase_I/II_large"/>
</dbReference>
<accession>A0A495REU3</accession>
<evidence type="ECO:0000259" key="8">
    <source>
        <dbReference type="Pfam" id="PF00155"/>
    </source>
</evidence>
<dbReference type="PANTHER" id="PTHR11879:SF22">
    <property type="entry name" value="ASPARTATE AMINOTRANSFERASE, MITOCHONDRIAL"/>
    <property type="match status" value="1"/>
</dbReference>
<gene>
    <name evidence="9" type="ORF">DES39_1312</name>
</gene>
<dbReference type="InterPro" id="IPR015421">
    <property type="entry name" value="PyrdxlP-dep_Trfase_major"/>
</dbReference>
<dbReference type="FunFam" id="3.90.1150.10:FF:000001">
    <property type="entry name" value="Aspartate aminotransferase"/>
    <property type="match status" value="1"/>
</dbReference>
<dbReference type="PROSITE" id="PS00105">
    <property type="entry name" value="AA_TRANSFER_CLASS_1"/>
    <property type="match status" value="1"/>
</dbReference>
<evidence type="ECO:0000256" key="1">
    <source>
        <dbReference type="ARBA" id="ARBA00001933"/>
    </source>
</evidence>
<dbReference type="PANTHER" id="PTHR11879">
    <property type="entry name" value="ASPARTATE AMINOTRANSFERASE"/>
    <property type="match status" value="1"/>
</dbReference>
<evidence type="ECO:0000256" key="2">
    <source>
        <dbReference type="ARBA" id="ARBA00007441"/>
    </source>
</evidence>
<dbReference type="RefSeq" id="WP_121144986.1">
    <property type="nucleotide sequence ID" value="NZ_RBWY01000002.1"/>
</dbReference>
<sequence length="397" mass="44404">MFEGLTAAAADPILGLADIYNADERTHKINLSVGIYKDENMLTPILNCVKKAETFLLEREQTKSYLPIDGLATFNSATQKLLFGEDSPLLQTGRVKTAQAPGGTGALRIMADFLARRTKVRRIWVSNPTWPNHQSVFQTAGLEVREYRYYNPHTHELDFATLLEDLSQISAGDAVLFHGCCHNPTGIDPTAEQWQAISDVAAKNGWLPVFDLAYQGFGKNLDDDAFGVRFFAEHQPELLIASSYSKNFGLYNERVGALTLIAQNDDIATKAFSQIKTMIRANYSNPPSHGAKIVAYILNDPEMKNEWIDELTTMRQRIHRMRQLFVKTLQEKGARQDFSFIAKQNGMFSFSGLTESQVLTLRDDYGIYTVNSGRINVAGMTLDNMSLLCESIVKVLA</sequence>
<dbReference type="AlphaFoldDB" id="A0A495REU3"/>
<dbReference type="FunFam" id="3.40.640.10:FF:000015">
    <property type="entry name" value="Aspartate aminotransferase"/>
    <property type="match status" value="1"/>
</dbReference>
<evidence type="ECO:0000256" key="7">
    <source>
        <dbReference type="RuleBase" id="RU000481"/>
    </source>
</evidence>
<dbReference type="PRINTS" id="PR00799">
    <property type="entry name" value="TRANSAMINASE"/>
</dbReference>
<dbReference type="InterPro" id="IPR000796">
    <property type="entry name" value="Asp_trans"/>
</dbReference>
<dbReference type="Proteomes" id="UP000278542">
    <property type="component" value="Unassembled WGS sequence"/>
</dbReference>
<proteinExistence type="inferred from homology"/>
<evidence type="ECO:0000313" key="10">
    <source>
        <dbReference type="Proteomes" id="UP000278542"/>
    </source>
</evidence>
<keyword evidence="4 7" id="KW-0032">Aminotransferase</keyword>
<comment type="similarity">
    <text evidence="2 7">Belongs to the class-I pyridoxal-phosphate-dependent aminotransferase family.</text>
</comment>
<organism evidence="9 10">
    <name type="scientific">Orbus hercynius</name>
    <dbReference type="NCBI Taxonomy" id="593135"/>
    <lineage>
        <taxon>Bacteria</taxon>
        <taxon>Pseudomonadati</taxon>
        <taxon>Pseudomonadota</taxon>
        <taxon>Gammaproteobacteria</taxon>
        <taxon>Orbales</taxon>
        <taxon>Orbaceae</taxon>
        <taxon>Orbus</taxon>
    </lineage>
</organism>
<dbReference type="GO" id="GO:0042802">
    <property type="term" value="F:identical protein binding"/>
    <property type="evidence" value="ECO:0007669"/>
    <property type="project" value="TreeGrafter"/>
</dbReference>
<dbReference type="SUPFAM" id="SSF53383">
    <property type="entry name" value="PLP-dependent transferases"/>
    <property type="match status" value="1"/>
</dbReference>
<dbReference type="Pfam" id="PF00155">
    <property type="entry name" value="Aminotran_1_2"/>
    <property type="match status" value="1"/>
</dbReference>